<feature type="signal peptide" evidence="1">
    <location>
        <begin position="1"/>
        <end position="40"/>
    </location>
</feature>
<gene>
    <name evidence="2" type="ORF">A5779_03810</name>
</gene>
<protein>
    <recommendedName>
        <fullName evidence="4">Intersectin-EH binding protein Ibp1</fullName>
    </recommendedName>
</protein>
<dbReference type="OrthoDB" id="4639409at2"/>
<proteinExistence type="predicted"/>
<reference evidence="3" key="1">
    <citation type="submission" date="2016-06" db="EMBL/GenBank/DDBJ databases">
        <authorList>
            <person name="Sutton G."/>
            <person name="Brinkac L."/>
            <person name="Sanka R."/>
            <person name="Adams M."/>
            <person name="Lau E."/>
            <person name="Mehaffy C."/>
            <person name="Tameris M."/>
            <person name="Hatherill M."/>
            <person name="Hanekom W."/>
            <person name="Mahomed H."/>
            <person name="Mcshane H."/>
        </authorList>
    </citation>
    <scope>NUCLEOTIDE SEQUENCE [LARGE SCALE GENOMIC DNA]</scope>
    <source>
        <strain evidence="3">852002-10433_SCH5171157</strain>
    </source>
</reference>
<evidence type="ECO:0000313" key="2">
    <source>
        <dbReference type="EMBL" id="OBB85864.1"/>
    </source>
</evidence>
<comment type="caution">
    <text evidence="2">The sequence shown here is derived from an EMBL/GenBank/DDBJ whole genome shotgun (WGS) entry which is preliminary data.</text>
</comment>
<keyword evidence="1" id="KW-0732">Signal</keyword>
<evidence type="ECO:0000313" key="3">
    <source>
        <dbReference type="Proteomes" id="UP000094008"/>
    </source>
</evidence>
<evidence type="ECO:0008006" key="4">
    <source>
        <dbReference type="Google" id="ProtNLM"/>
    </source>
</evidence>
<feature type="chain" id="PRO_5008300269" description="Intersectin-EH binding protein Ibp1" evidence="1">
    <location>
        <begin position="41"/>
        <end position="91"/>
    </location>
</feature>
<organism evidence="2 3">
    <name type="scientific">Mycolicibacterium peregrinum</name>
    <name type="common">Mycobacterium peregrinum</name>
    <dbReference type="NCBI Taxonomy" id="43304"/>
    <lineage>
        <taxon>Bacteria</taxon>
        <taxon>Bacillati</taxon>
        <taxon>Actinomycetota</taxon>
        <taxon>Actinomycetes</taxon>
        <taxon>Mycobacteriales</taxon>
        <taxon>Mycobacteriaceae</taxon>
        <taxon>Mycolicibacterium</taxon>
    </lineage>
</organism>
<evidence type="ECO:0000256" key="1">
    <source>
        <dbReference type="SAM" id="SignalP"/>
    </source>
</evidence>
<name>A0A1A0VRN1_MYCPR</name>
<dbReference type="RefSeq" id="WP_064885875.1">
    <property type="nucleotide sequence ID" value="NZ_LZSY01000140.1"/>
</dbReference>
<dbReference type="AlphaFoldDB" id="A0A1A0VRN1"/>
<dbReference type="Proteomes" id="UP000094008">
    <property type="component" value="Unassembled WGS sequence"/>
</dbReference>
<dbReference type="EMBL" id="LZSY01000140">
    <property type="protein sequence ID" value="OBB85864.1"/>
    <property type="molecule type" value="Genomic_DNA"/>
</dbReference>
<sequence>MASTTLFKLPSSLPATLCTVLAATVLAAATALSGAVSAMADPMTVCPPNQPSYWNGQPCFPQPCVPPYAPGIPPCFMPPPQIGPNGLPVFG</sequence>
<accession>A0A1A0VRN1</accession>